<evidence type="ECO:0000256" key="1">
    <source>
        <dbReference type="PROSITE-ProRule" id="PRU00047"/>
    </source>
</evidence>
<evidence type="ECO:0000313" key="4">
    <source>
        <dbReference type="EMBL" id="KAH0757934.1"/>
    </source>
</evidence>
<dbReference type="PROSITE" id="PS50158">
    <property type="entry name" value="ZF_CCHC"/>
    <property type="match status" value="1"/>
</dbReference>
<keyword evidence="1" id="KW-0863">Zinc-finger</keyword>
<name>A0ABQ7V1H8_SOLTU</name>
<dbReference type="EMBL" id="JAIVGD010000015">
    <property type="protein sequence ID" value="KAH0757934.1"/>
    <property type="molecule type" value="Genomic_DNA"/>
</dbReference>
<feature type="compositionally biased region" description="Basic and acidic residues" evidence="2">
    <location>
        <begin position="72"/>
        <end position="82"/>
    </location>
</feature>
<keyword evidence="5" id="KW-1185">Reference proteome</keyword>
<organism evidence="4 5">
    <name type="scientific">Solanum tuberosum</name>
    <name type="common">Potato</name>
    <dbReference type="NCBI Taxonomy" id="4113"/>
    <lineage>
        <taxon>Eukaryota</taxon>
        <taxon>Viridiplantae</taxon>
        <taxon>Streptophyta</taxon>
        <taxon>Embryophyta</taxon>
        <taxon>Tracheophyta</taxon>
        <taxon>Spermatophyta</taxon>
        <taxon>Magnoliopsida</taxon>
        <taxon>eudicotyledons</taxon>
        <taxon>Gunneridae</taxon>
        <taxon>Pentapetalae</taxon>
        <taxon>asterids</taxon>
        <taxon>lamiids</taxon>
        <taxon>Solanales</taxon>
        <taxon>Solanaceae</taxon>
        <taxon>Solanoideae</taxon>
        <taxon>Solaneae</taxon>
        <taxon>Solanum</taxon>
    </lineage>
</organism>
<proteinExistence type="predicted"/>
<dbReference type="SMART" id="SM00343">
    <property type="entry name" value="ZnF_C2HC"/>
    <property type="match status" value="1"/>
</dbReference>
<dbReference type="Pfam" id="PF00098">
    <property type="entry name" value="zf-CCHC"/>
    <property type="match status" value="1"/>
</dbReference>
<dbReference type="SUPFAM" id="SSF57756">
    <property type="entry name" value="Retrovirus zinc finger-like domains"/>
    <property type="match status" value="1"/>
</dbReference>
<comment type="caution">
    <text evidence="4">The sequence shown here is derived from an EMBL/GenBank/DDBJ whole genome shotgun (WGS) entry which is preliminary data.</text>
</comment>
<dbReference type="InterPro" id="IPR036875">
    <property type="entry name" value="Znf_CCHC_sf"/>
</dbReference>
<keyword evidence="1" id="KW-0479">Metal-binding</keyword>
<reference evidence="4 5" key="1">
    <citation type="journal article" date="2021" name="bioRxiv">
        <title>Chromosome-scale and haplotype-resolved genome assembly of a tetraploid potato cultivar.</title>
        <authorList>
            <person name="Sun H."/>
            <person name="Jiao W.-B."/>
            <person name="Krause K."/>
            <person name="Campoy J.A."/>
            <person name="Goel M."/>
            <person name="Folz-Donahue K."/>
            <person name="Kukat C."/>
            <person name="Huettel B."/>
            <person name="Schneeberger K."/>
        </authorList>
    </citation>
    <scope>NUCLEOTIDE SEQUENCE [LARGE SCALE GENOMIC DNA]</scope>
    <source>
        <strain evidence="4">SolTubOtavaFocal</strain>
        <tissue evidence="4">Leaves</tissue>
    </source>
</reference>
<protein>
    <recommendedName>
        <fullName evidence="3">CCHC-type domain-containing protein</fullName>
    </recommendedName>
</protein>
<feature type="region of interest" description="Disordered" evidence="2">
    <location>
        <begin position="156"/>
        <end position="178"/>
    </location>
</feature>
<evidence type="ECO:0000313" key="5">
    <source>
        <dbReference type="Proteomes" id="UP000826656"/>
    </source>
</evidence>
<feature type="region of interest" description="Disordered" evidence="2">
    <location>
        <begin position="72"/>
        <end position="110"/>
    </location>
</feature>
<evidence type="ECO:0000259" key="3">
    <source>
        <dbReference type="PROSITE" id="PS50158"/>
    </source>
</evidence>
<dbReference type="PANTHER" id="PTHR33054">
    <property type="entry name" value="CCHC-TYPE DOMAIN-CONTAINING PROTEIN"/>
    <property type="match status" value="1"/>
</dbReference>
<sequence length="327" mass="37949">MIRPDCNLDFWKECFISGLPPLFANKVRTKIQDRNDGNIPYSQLTYEDLVSTINIVGIELCTDIKLKHQLKKEQSSSRRELGNTKSYRKRSRRRDSTEPKRKKSRAKRPRDSRKDVCWTCGRTGHKASECRSNTKKKKINQINLLGNDEDTKGKLLSTLDEPFSDSSHSSDEYSDDEDINLDYKSDNSQSGKDCNCTKSFYTCDSTPQNIRVISDNSKEALFDVIQHINDEEAKNHFLLELKHLILNTDKPKTRPVIEPFSMKQIMNHADKQSEPSISDLHHEISLPIRYSRRPHYKNLILITNSLKELRSFLRSDLTVNIYLLELL</sequence>
<dbReference type="InterPro" id="IPR001878">
    <property type="entry name" value="Znf_CCHC"/>
</dbReference>
<dbReference type="PANTHER" id="PTHR33054:SF9">
    <property type="entry name" value="CCHC-TYPE DOMAIN-CONTAINING PROTEIN"/>
    <property type="match status" value="1"/>
</dbReference>
<dbReference type="Proteomes" id="UP000826656">
    <property type="component" value="Unassembled WGS sequence"/>
</dbReference>
<accession>A0ABQ7V1H8</accession>
<feature type="domain" description="CCHC-type" evidence="3">
    <location>
        <begin position="117"/>
        <end position="132"/>
    </location>
</feature>
<feature type="compositionally biased region" description="Basic residues" evidence="2">
    <location>
        <begin position="100"/>
        <end position="110"/>
    </location>
</feature>
<gene>
    <name evidence="4" type="ORF">KY290_021427</name>
</gene>
<evidence type="ECO:0000256" key="2">
    <source>
        <dbReference type="SAM" id="MobiDB-lite"/>
    </source>
</evidence>
<keyword evidence="1" id="KW-0862">Zinc</keyword>